<dbReference type="FunCoup" id="A0A671V7N8">
    <property type="interactions" value="226"/>
</dbReference>
<evidence type="ECO:0000256" key="3">
    <source>
        <dbReference type="ARBA" id="ARBA00013738"/>
    </source>
</evidence>
<comment type="subcellular location">
    <subcellularLocation>
        <location evidence="1">Cytoplasm</location>
        <location evidence="1">Cytoskeleton</location>
        <location evidence="1">Flagellum axoneme</location>
    </subcellularLocation>
</comment>
<reference evidence="11" key="1">
    <citation type="submission" date="2021-04" db="EMBL/GenBank/DDBJ databases">
        <authorList>
            <consortium name="Wellcome Sanger Institute Data Sharing"/>
        </authorList>
    </citation>
    <scope>NUCLEOTIDE SEQUENCE [LARGE SCALE GENOMIC DNA]</scope>
</reference>
<dbReference type="CTD" id="84223"/>
<dbReference type="InterPro" id="IPR000048">
    <property type="entry name" value="IQ_motif_EF-hand-BS"/>
</dbReference>
<dbReference type="InterPro" id="IPR042618">
    <property type="entry name" value="IQCG"/>
</dbReference>
<evidence type="ECO:0000256" key="8">
    <source>
        <dbReference type="ARBA" id="ARBA00023273"/>
    </source>
</evidence>
<evidence type="ECO:0000313" key="11">
    <source>
        <dbReference type="Ensembl" id="ENSSAUP00010022763.1"/>
    </source>
</evidence>
<keyword evidence="5" id="KW-0282">Flagellum</keyword>
<dbReference type="RefSeq" id="XP_030248549.1">
    <property type="nucleotide sequence ID" value="XM_030392689.1"/>
</dbReference>
<sequence>MYPEGEGLLRGELKMSLSQSQRLTVAAVLEDCSDQLDIVGHTLTVQISRERGAAAAQEKARLTKLRRDCQYISQQLSKLHVELKEKQRFSSLQRVVEEQEQRKEAENMRREAKRQLEQRKQNLHGQKEELEQKTKKLQDMYQFANTLRHQLHEQSLNIMHRRKIVEKNNELQLQQAQKECSQAEKLLEDQVELLQRQLKEEERVHEESEKFLQNHQEELQRQLQQWQRDTKQMQQEKEQQLNTVGCKKTVNLDRLMEMKRRLREMEQVVLEDREEQEKLRQQQAEARTATKLQAWWRGCMVRRGIGSFKKAEEDKKGKKKKKEGKKKKKK</sequence>
<keyword evidence="4" id="KW-0963">Cytoplasm</keyword>
<evidence type="ECO:0000256" key="4">
    <source>
        <dbReference type="ARBA" id="ARBA00022490"/>
    </source>
</evidence>
<dbReference type="InParanoid" id="A0A671V7N8"/>
<gene>
    <name evidence="11" type="primary">iqcg</name>
</gene>
<dbReference type="GeneTree" id="ENSGT00940000171948"/>
<evidence type="ECO:0000256" key="5">
    <source>
        <dbReference type="ARBA" id="ARBA00022846"/>
    </source>
</evidence>
<dbReference type="GeneID" id="115566732"/>
<dbReference type="GO" id="GO:0031514">
    <property type="term" value="C:motile cilium"/>
    <property type="evidence" value="ECO:0007669"/>
    <property type="project" value="TreeGrafter"/>
</dbReference>
<evidence type="ECO:0000256" key="9">
    <source>
        <dbReference type="ARBA" id="ARBA00032183"/>
    </source>
</evidence>
<proteinExistence type="inferred from homology"/>
<organism evidence="11 12">
    <name type="scientific">Sparus aurata</name>
    <name type="common">Gilthead sea bream</name>
    <dbReference type="NCBI Taxonomy" id="8175"/>
    <lineage>
        <taxon>Eukaryota</taxon>
        <taxon>Metazoa</taxon>
        <taxon>Chordata</taxon>
        <taxon>Craniata</taxon>
        <taxon>Vertebrata</taxon>
        <taxon>Euteleostomi</taxon>
        <taxon>Actinopterygii</taxon>
        <taxon>Neopterygii</taxon>
        <taxon>Teleostei</taxon>
        <taxon>Neoteleostei</taxon>
        <taxon>Acanthomorphata</taxon>
        <taxon>Eupercaria</taxon>
        <taxon>Spariformes</taxon>
        <taxon>Sparidae</taxon>
        <taxon>Sparus</taxon>
    </lineage>
</organism>
<dbReference type="OrthoDB" id="10254713at2759"/>
<dbReference type="Ensembl" id="ENSSAUT00010024024.1">
    <property type="protein sequence ID" value="ENSSAUP00010022763.1"/>
    <property type="gene ID" value="ENSSAUG00010010011.1"/>
</dbReference>
<evidence type="ECO:0000256" key="10">
    <source>
        <dbReference type="SAM" id="MobiDB-lite"/>
    </source>
</evidence>
<feature type="compositionally biased region" description="Basic residues" evidence="10">
    <location>
        <begin position="317"/>
        <end position="330"/>
    </location>
</feature>
<comment type="similarity">
    <text evidence="2">Belongs to the DRC9 family.</text>
</comment>
<evidence type="ECO:0000313" key="12">
    <source>
        <dbReference type="Proteomes" id="UP000472265"/>
    </source>
</evidence>
<dbReference type="Pfam" id="PF00612">
    <property type="entry name" value="IQ"/>
    <property type="match status" value="1"/>
</dbReference>
<dbReference type="PANTHER" id="PTHR14871:SF1">
    <property type="entry name" value="DYNEIN REGULATORY COMPLEX PROTEIN 9"/>
    <property type="match status" value="1"/>
</dbReference>
<dbReference type="PANTHER" id="PTHR14871">
    <property type="entry name" value="DYNEIN REGULATORY COMPLEX PROTEIN 9"/>
    <property type="match status" value="1"/>
</dbReference>
<dbReference type="GO" id="GO:0044782">
    <property type="term" value="P:cilium organization"/>
    <property type="evidence" value="ECO:0007669"/>
    <property type="project" value="TreeGrafter"/>
</dbReference>
<dbReference type="CDD" id="cd23766">
    <property type="entry name" value="IQCG"/>
    <property type="match status" value="1"/>
</dbReference>
<dbReference type="GO" id="GO:0005737">
    <property type="term" value="C:cytoplasm"/>
    <property type="evidence" value="ECO:0007669"/>
    <property type="project" value="TreeGrafter"/>
</dbReference>
<keyword evidence="6" id="KW-0969">Cilium</keyword>
<accession>A0A671V7N8</accession>
<keyword evidence="7" id="KW-0206">Cytoskeleton</keyword>
<protein>
    <recommendedName>
        <fullName evidence="3">Dynein regulatory complex protein 9</fullName>
    </recommendedName>
    <alternativeName>
        <fullName evidence="9">IQ domain-containing protein G</fullName>
    </alternativeName>
</protein>
<evidence type="ECO:0000256" key="7">
    <source>
        <dbReference type="ARBA" id="ARBA00023212"/>
    </source>
</evidence>
<evidence type="ECO:0000256" key="6">
    <source>
        <dbReference type="ARBA" id="ARBA00023069"/>
    </source>
</evidence>
<reference evidence="11" key="3">
    <citation type="submission" date="2025-09" db="UniProtKB">
        <authorList>
            <consortium name="Ensembl"/>
        </authorList>
    </citation>
    <scope>IDENTIFICATION</scope>
</reference>
<feature type="region of interest" description="Disordered" evidence="10">
    <location>
        <begin position="98"/>
        <end position="128"/>
    </location>
</feature>
<evidence type="ECO:0000256" key="1">
    <source>
        <dbReference type="ARBA" id="ARBA00004611"/>
    </source>
</evidence>
<keyword evidence="8" id="KW-0966">Cell projection</keyword>
<reference evidence="11" key="2">
    <citation type="submission" date="2025-08" db="UniProtKB">
        <authorList>
            <consortium name="Ensembl"/>
        </authorList>
    </citation>
    <scope>IDENTIFICATION</scope>
</reference>
<dbReference type="Proteomes" id="UP000472265">
    <property type="component" value="Chromosome 17"/>
</dbReference>
<dbReference type="PROSITE" id="PS50096">
    <property type="entry name" value="IQ"/>
    <property type="match status" value="1"/>
</dbReference>
<dbReference type="OMA" id="QFEEMTI"/>
<name>A0A671V7N8_SPAAU</name>
<keyword evidence="12" id="KW-1185">Reference proteome</keyword>
<feature type="region of interest" description="Disordered" evidence="10">
    <location>
        <begin position="307"/>
        <end position="330"/>
    </location>
</feature>
<evidence type="ECO:0000256" key="2">
    <source>
        <dbReference type="ARBA" id="ARBA00008222"/>
    </source>
</evidence>
<dbReference type="AlphaFoldDB" id="A0A671V7N8"/>